<gene>
    <name evidence="1" type="ORF">HGA02_20235</name>
</gene>
<dbReference type="Proteomes" id="UP000777774">
    <property type="component" value="Unassembled WGS sequence"/>
</dbReference>
<reference evidence="1 2" key="1">
    <citation type="submission" date="2020-04" db="EMBL/GenBank/DDBJ databases">
        <title>MicrobeNet Type strains.</title>
        <authorList>
            <person name="Nicholson A.C."/>
        </authorList>
    </citation>
    <scope>NUCLEOTIDE SEQUENCE [LARGE SCALE GENOMIC DNA]</scope>
    <source>
        <strain evidence="1 2">ATCC BAA-787</strain>
    </source>
</reference>
<feature type="non-terminal residue" evidence="1">
    <location>
        <position position="1"/>
    </location>
</feature>
<evidence type="ECO:0000313" key="1">
    <source>
        <dbReference type="EMBL" id="NKY41756.1"/>
    </source>
</evidence>
<keyword evidence="2" id="KW-1185">Reference proteome</keyword>
<proteinExistence type="predicted"/>
<dbReference type="RefSeq" id="WP_168681226.1">
    <property type="nucleotide sequence ID" value="NZ_JAAXOY010000912.1"/>
</dbReference>
<dbReference type="EMBL" id="JAAXOY010000912">
    <property type="protein sequence ID" value="NKY41756.1"/>
    <property type="molecule type" value="Genomic_DNA"/>
</dbReference>
<sequence length="251" mass="25484">ALALAVVGAALPVEPASASRLDVRAHPAAVVVRSACTAIPVQVVPTTATASTSIRLDGLTAADQAACAGRPVAVTLFGASGVLATAQGTLTSGTQTYPLTGAPTPTAVTRVRVLVGGFAVPATWRVPGPAPDSCRVVKADGSASTTPCTVTGTGTPNFWTGNAYWTVYFSAPGIQQDEHVEFAFTVPDRAVPTGWVWSAATVVQVNNSAQLTSRCADLPTVRGKLPGNIGATPEVQVRLTTEGGMPPLCLP</sequence>
<evidence type="ECO:0000313" key="2">
    <source>
        <dbReference type="Proteomes" id="UP000777774"/>
    </source>
</evidence>
<organism evidence="1 2">
    <name type="scientific">Cellulomonas septica</name>
    <dbReference type="NCBI Taxonomy" id="285080"/>
    <lineage>
        <taxon>Bacteria</taxon>
        <taxon>Bacillati</taxon>
        <taxon>Actinomycetota</taxon>
        <taxon>Actinomycetes</taxon>
        <taxon>Micrococcales</taxon>
        <taxon>Cellulomonadaceae</taxon>
        <taxon>Cellulomonas</taxon>
    </lineage>
</organism>
<protein>
    <submittedName>
        <fullName evidence="1">Uncharacterized protein</fullName>
    </submittedName>
</protein>
<comment type="caution">
    <text evidence="1">The sequence shown here is derived from an EMBL/GenBank/DDBJ whole genome shotgun (WGS) entry which is preliminary data.</text>
</comment>
<accession>A0ABX1K5B5</accession>
<name>A0ABX1K5B5_9CELL</name>